<dbReference type="GO" id="GO:0016998">
    <property type="term" value="P:cell wall macromolecule catabolic process"/>
    <property type="evidence" value="ECO:0007669"/>
    <property type="project" value="InterPro"/>
</dbReference>
<evidence type="ECO:0000256" key="3">
    <source>
        <dbReference type="SAM" id="SignalP"/>
    </source>
</evidence>
<name>A9V884_MONBE</name>
<evidence type="ECO:0008006" key="6">
    <source>
        <dbReference type="Google" id="ProtNLM"/>
    </source>
</evidence>
<dbReference type="GO" id="GO:0042742">
    <property type="term" value="P:defense response to bacterium"/>
    <property type="evidence" value="ECO:0007669"/>
    <property type="project" value="UniProtKB-KW"/>
</dbReference>
<feature type="signal peptide" evidence="3">
    <location>
        <begin position="1"/>
        <end position="17"/>
    </location>
</feature>
<dbReference type="eggNOG" id="ENOG502S9YY">
    <property type="taxonomic scope" value="Eukaryota"/>
</dbReference>
<evidence type="ECO:0000256" key="2">
    <source>
        <dbReference type="ARBA" id="ARBA00022638"/>
    </source>
</evidence>
<protein>
    <recommendedName>
        <fullName evidence="6">Lysozyme</fullName>
    </recommendedName>
</protein>
<dbReference type="Proteomes" id="UP000001357">
    <property type="component" value="Unassembled WGS sequence"/>
</dbReference>
<gene>
    <name evidence="4" type="ORF">MONBRDRAFT_38498</name>
</gene>
<dbReference type="PANTHER" id="PTHR37406:SF1">
    <property type="entry name" value="T4-TYPE LYSOZYME 1-RELATED"/>
    <property type="match status" value="1"/>
</dbReference>
<dbReference type="PROSITE" id="PS51257">
    <property type="entry name" value="PROKAR_LIPOPROTEIN"/>
    <property type="match status" value="1"/>
</dbReference>
<evidence type="ECO:0000313" key="5">
    <source>
        <dbReference type="Proteomes" id="UP000001357"/>
    </source>
</evidence>
<dbReference type="Gene3D" id="1.10.530.40">
    <property type="match status" value="1"/>
</dbReference>
<dbReference type="InterPro" id="IPR002196">
    <property type="entry name" value="Glyco_hydro_24"/>
</dbReference>
<dbReference type="SUPFAM" id="SSF53955">
    <property type="entry name" value="Lysozyme-like"/>
    <property type="match status" value="1"/>
</dbReference>
<dbReference type="AlphaFoldDB" id="A9V884"/>
<dbReference type="PANTHER" id="PTHR37406">
    <property type="entry name" value="T4-TYPE LYSOZYME 1-RELATED"/>
    <property type="match status" value="1"/>
</dbReference>
<dbReference type="InterPro" id="IPR023346">
    <property type="entry name" value="Lysozyme-like_dom_sf"/>
</dbReference>
<keyword evidence="3" id="KW-0732">Signal</keyword>
<keyword evidence="2" id="KW-0081">Bacteriolytic enzyme</keyword>
<organism evidence="4 5">
    <name type="scientific">Monosiga brevicollis</name>
    <name type="common">Choanoflagellate</name>
    <dbReference type="NCBI Taxonomy" id="81824"/>
    <lineage>
        <taxon>Eukaryota</taxon>
        <taxon>Choanoflagellata</taxon>
        <taxon>Craspedida</taxon>
        <taxon>Salpingoecidae</taxon>
        <taxon>Monosiga</taxon>
    </lineage>
</organism>
<keyword evidence="5" id="KW-1185">Reference proteome</keyword>
<dbReference type="EMBL" id="CH991567">
    <property type="protein sequence ID" value="EDQ86225.1"/>
    <property type="molecule type" value="Genomic_DNA"/>
</dbReference>
<dbReference type="OMA" id="TGHKTIC"/>
<dbReference type="GeneID" id="5894194"/>
<dbReference type="Pfam" id="PF00959">
    <property type="entry name" value="Phage_lysozyme"/>
    <property type="match status" value="1"/>
</dbReference>
<evidence type="ECO:0000256" key="1">
    <source>
        <dbReference type="ARBA" id="ARBA00022529"/>
    </source>
</evidence>
<evidence type="ECO:0000313" key="4">
    <source>
        <dbReference type="EMBL" id="EDQ86225.1"/>
    </source>
</evidence>
<dbReference type="KEGG" id="mbr:MONBRDRAFT_38498"/>
<proteinExistence type="predicted"/>
<dbReference type="GO" id="GO:0031640">
    <property type="term" value="P:killing of cells of another organism"/>
    <property type="evidence" value="ECO:0007669"/>
    <property type="project" value="UniProtKB-KW"/>
</dbReference>
<reference evidence="4 5" key="1">
    <citation type="journal article" date="2008" name="Nature">
        <title>The genome of the choanoflagellate Monosiga brevicollis and the origin of metazoans.</title>
        <authorList>
            <consortium name="JGI Sequencing"/>
            <person name="King N."/>
            <person name="Westbrook M.J."/>
            <person name="Young S.L."/>
            <person name="Kuo A."/>
            <person name="Abedin M."/>
            <person name="Chapman J."/>
            <person name="Fairclough S."/>
            <person name="Hellsten U."/>
            <person name="Isogai Y."/>
            <person name="Letunic I."/>
            <person name="Marr M."/>
            <person name="Pincus D."/>
            <person name="Putnam N."/>
            <person name="Rokas A."/>
            <person name="Wright K.J."/>
            <person name="Zuzow R."/>
            <person name="Dirks W."/>
            <person name="Good M."/>
            <person name="Goodstein D."/>
            <person name="Lemons D."/>
            <person name="Li W."/>
            <person name="Lyons J.B."/>
            <person name="Morris A."/>
            <person name="Nichols S."/>
            <person name="Richter D.J."/>
            <person name="Salamov A."/>
            <person name="Bork P."/>
            <person name="Lim W.A."/>
            <person name="Manning G."/>
            <person name="Miller W.T."/>
            <person name="McGinnis W."/>
            <person name="Shapiro H."/>
            <person name="Tjian R."/>
            <person name="Grigoriev I.V."/>
            <person name="Rokhsar D."/>
        </authorList>
    </citation>
    <scope>NUCLEOTIDE SEQUENCE [LARGE SCALE GENOMIC DNA]</scope>
    <source>
        <strain evidence="5">MX1 / ATCC 50154</strain>
    </source>
</reference>
<feature type="chain" id="PRO_5002745380" description="Lysozyme" evidence="3">
    <location>
        <begin position="18"/>
        <end position="175"/>
    </location>
</feature>
<sequence>MLKSVIALTMLVAAASACESALDLIKSAEGFRSCTYVDTTGHKTICYGFNLDASGAKQKIESVGGDWNKIYNDGGCLSESQCTTLLEGEVKNAAASAVSVFGSQCSCIEAVLTDMTYNLGKAGIESFHTFISDIKAHEWSAAASDARDSLWCRQVGNRCTRDTGIIAQGCAAENQ</sequence>
<dbReference type="RefSeq" id="XP_001748895.1">
    <property type="nucleotide sequence ID" value="XM_001748843.1"/>
</dbReference>
<dbReference type="InterPro" id="IPR052619">
    <property type="entry name" value="Phage_lysozyme-like"/>
</dbReference>
<dbReference type="GO" id="GO:0009253">
    <property type="term" value="P:peptidoglycan catabolic process"/>
    <property type="evidence" value="ECO:0007669"/>
    <property type="project" value="InterPro"/>
</dbReference>
<keyword evidence="1" id="KW-0929">Antimicrobial</keyword>
<accession>A9V884</accession>
<dbReference type="InterPro" id="IPR023347">
    <property type="entry name" value="Lysozyme_dom_sf"/>
</dbReference>
<dbReference type="GO" id="GO:0003796">
    <property type="term" value="F:lysozyme activity"/>
    <property type="evidence" value="ECO:0007669"/>
    <property type="project" value="InterPro"/>
</dbReference>
<dbReference type="InParanoid" id="A9V884"/>